<dbReference type="Proteomes" id="UP001156870">
    <property type="component" value="Unassembled WGS sequence"/>
</dbReference>
<gene>
    <name evidence="4" type="ORF">GCM10007877_33630</name>
</gene>
<feature type="compositionally biased region" description="Low complexity" evidence="1">
    <location>
        <begin position="407"/>
        <end position="421"/>
    </location>
</feature>
<dbReference type="InterPro" id="IPR013702">
    <property type="entry name" value="FIST_domain_N"/>
</dbReference>
<dbReference type="Pfam" id="PF10442">
    <property type="entry name" value="FIST_C"/>
    <property type="match status" value="1"/>
</dbReference>
<feature type="domain" description="FIST" evidence="2">
    <location>
        <begin position="40"/>
        <end position="236"/>
    </location>
</feature>
<name>A0AA37T6D5_9GAMM</name>
<evidence type="ECO:0000259" key="3">
    <source>
        <dbReference type="SMART" id="SM01204"/>
    </source>
</evidence>
<evidence type="ECO:0000313" key="5">
    <source>
        <dbReference type="Proteomes" id="UP001156870"/>
    </source>
</evidence>
<dbReference type="PANTHER" id="PTHR40252">
    <property type="entry name" value="BLR0328 PROTEIN"/>
    <property type="match status" value="1"/>
</dbReference>
<protein>
    <submittedName>
        <fullName evidence="4">Signaling protein with FIST domain</fullName>
    </submittedName>
</protein>
<dbReference type="PANTHER" id="PTHR40252:SF2">
    <property type="entry name" value="BLR0328 PROTEIN"/>
    <property type="match status" value="1"/>
</dbReference>
<dbReference type="SMART" id="SM00897">
    <property type="entry name" value="FIST"/>
    <property type="match status" value="1"/>
</dbReference>
<evidence type="ECO:0000313" key="4">
    <source>
        <dbReference type="EMBL" id="GLS27644.1"/>
    </source>
</evidence>
<proteinExistence type="predicted"/>
<dbReference type="RefSeq" id="WP_232592565.1">
    <property type="nucleotide sequence ID" value="NZ_BSPD01000085.1"/>
</dbReference>
<dbReference type="InterPro" id="IPR019494">
    <property type="entry name" value="FIST_C"/>
</dbReference>
<evidence type="ECO:0000256" key="1">
    <source>
        <dbReference type="SAM" id="MobiDB-lite"/>
    </source>
</evidence>
<feature type="domain" description="FIST C-domain" evidence="3">
    <location>
        <begin position="237"/>
        <end position="384"/>
    </location>
</feature>
<evidence type="ECO:0000259" key="2">
    <source>
        <dbReference type="SMART" id="SM00897"/>
    </source>
</evidence>
<reference evidence="4 5" key="1">
    <citation type="journal article" date="2014" name="Int. J. Syst. Evol. Microbiol.">
        <title>Complete genome sequence of Corynebacterium casei LMG S-19264T (=DSM 44701T), isolated from a smear-ripened cheese.</title>
        <authorList>
            <consortium name="US DOE Joint Genome Institute (JGI-PGF)"/>
            <person name="Walter F."/>
            <person name="Albersmeier A."/>
            <person name="Kalinowski J."/>
            <person name="Ruckert C."/>
        </authorList>
    </citation>
    <scope>NUCLEOTIDE SEQUENCE [LARGE SCALE GENOMIC DNA]</scope>
    <source>
        <strain evidence="4 5">NBRC 110095</strain>
    </source>
</reference>
<dbReference type="Pfam" id="PF08495">
    <property type="entry name" value="FIST"/>
    <property type="match status" value="1"/>
</dbReference>
<comment type="caution">
    <text evidence="4">The sequence shown here is derived from an EMBL/GenBank/DDBJ whole genome shotgun (WGS) entry which is preliminary data.</text>
</comment>
<sequence>MNIISAISKATQTEDALADVLDGLGVSANTDTHHKDSHSIPSILFVSFCETLNAHEIHKTLKEQLYCPIVGASSCLSPLTTRSQQLDVSLSVLAIFDSEGNYGVGQAIMTEQNDAHQAAATATQQALQKSDRALESPTAIWCMLTPGSEELALEGIKSVIGPHVPVFGGSCADNNIEGHWHVLNDVGAHSNAVVVVTLYPSTPLGLYFSSGYEPTSHRFIASQCHHRTVGRLDGKHAADCYNTATQNSIHQQLKGGNILALSTLNPMGRKVTLPDGIDDFILSHPEAVTEHRELTFFSEIHNGDELILMQGSTPNLIARAKRVIENAISLLPIGRSPAGILMIYCAGCMLALQDNITDMLKELNIAFPALPIMGYYTFGEQGQFSDGVNRHGNLMISAVVLSSSTTSSSTITSTTNSSTLSPMNSQPNL</sequence>
<keyword evidence="5" id="KW-1185">Reference proteome</keyword>
<dbReference type="AlphaFoldDB" id="A0AA37T6D5"/>
<accession>A0AA37T6D5</accession>
<feature type="region of interest" description="Disordered" evidence="1">
    <location>
        <begin position="407"/>
        <end position="429"/>
    </location>
</feature>
<organism evidence="4 5">
    <name type="scientific">Marinibactrum halimedae</name>
    <dbReference type="NCBI Taxonomy" id="1444977"/>
    <lineage>
        <taxon>Bacteria</taxon>
        <taxon>Pseudomonadati</taxon>
        <taxon>Pseudomonadota</taxon>
        <taxon>Gammaproteobacteria</taxon>
        <taxon>Cellvibrionales</taxon>
        <taxon>Cellvibrionaceae</taxon>
        <taxon>Marinibactrum</taxon>
    </lineage>
</organism>
<dbReference type="SMART" id="SM01204">
    <property type="entry name" value="FIST_C"/>
    <property type="match status" value="1"/>
</dbReference>
<dbReference type="EMBL" id="BSPD01000085">
    <property type="protein sequence ID" value="GLS27644.1"/>
    <property type="molecule type" value="Genomic_DNA"/>
</dbReference>